<organism evidence="2">
    <name type="scientific">hydrothermal vent metagenome</name>
    <dbReference type="NCBI Taxonomy" id="652676"/>
    <lineage>
        <taxon>unclassified sequences</taxon>
        <taxon>metagenomes</taxon>
        <taxon>ecological metagenomes</taxon>
    </lineage>
</organism>
<keyword evidence="1" id="KW-1133">Transmembrane helix</keyword>
<dbReference type="InterPro" id="IPR014717">
    <property type="entry name" value="Transl_elong_EF1B/ribsomal_bS6"/>
</dbReference>
<dbReference type="GO" id="GO:0043107">
    <property type="term" value="P:type IV pilus-dependent motility"/>
    <property type="evidence" value="ECO:0007669"/>
    <property type="project" value="InterPro"/>
</dbReference>
<evidence type="ECO:0000256" key="1">
    <source>
        <dbReference type="SAM" id="Phobius"/>
    </source>
</evidence>
<name>A0A3B1CZK4_9ZZZZ</name>
<dbReference type="PANTHER" id="PTHR39555">
    <property type="entry name" value="FIMBRIAL ASSEMBLY PROTEIN PILO-LIKE PROTEIN-RELATED"/>
    <property type="match status" value="1"/>
</dbReference>
<dbReference type="InterPro" id="IPR007445">
    <property type="entry name" value="PilO"/>
</dbReference>
<gene>
    <name evidence="2" type="ORF">MNBD_UNCLBAC01-982</name>
</gene>
<evidence type="ECO:0000313" key="2">
    <source>
        <dbReference type="EMBL" id="VAX36086.1"/>
    </source>
</evidence>
<keyword evidence="1" id="KW-0812">Transmembrane</keyword>
<dbReference type="Gene3D" id="3.30.70.60">
    <property type="match status" value="1"/>
</dbReference>
<reference evidence="2" key="1">
    <citation type="submission" date="2018-06" db="EMBL/GenBank/DDBJ databases">
        <authorList>
            <person name="Zhirakovskaya E."/>
        </authorList>
    </citation>
    <scope>NUCLEOTIDE SEQUENCE</scope>
</reference>
<dbReference type="PANTHER" id="PTHR39555:SF1">
    <property type="entry name" value="TYPE IV PILUS INNER MEMBRANE COMPONENT PILO"/>
    <property type="match status" value="1"/>
</dbReference>
<dbReference type="AlphaFoldDB" id="A0A3B1CZK4"/>
<feature type="transmembrane region" description="Helical" evidence="1">
    <location>
        <begin position="12"/>
        <end position="29"/>
    </location>
</feature>
<sequence length="177" mass="21119">MRPLSNREKKIFFVCLMIISIFILNRGLFKPLQNRTVTLSQKIQKGEKHLRKSLRVSHEYESILKKYEKYLVNFKQEMSDEKEMSAIIAQIESMMTQNQLQFSEMKPQKIVEMDFYKVFSVSLKMNGDLDQINQFLYTLQNVPYFFQVDKLRLEKVVRQKVNLKATLVLSRLLIQKN</sequence>
<dbReference type="GO" id="GO:0043683">
    <property type="term" value="P:type IV pilus assembly"/>
    <property type="evidence" value="ECO:0007669"/>
    <property type="project" value="InterPro"/>
</dbReference>
<dbReference type="EMBL" id="UOGJ01000080">
    <property type="protein sequence ID" value="VAX36086.1"/>
    <property type="molecule type" value="Genomic_DNA"/>
</dbReference>
<protein>
    <submittedName>
        <fullName evidence="2">GTP-binding protein HflX</fullName>
    </submittedName>
</protein>
<dbReference type="Pfam" id="PF04350">
    <property type="entry name" value="PilO"/>
    <property type="match status" value="1"/>
</dbReference>
<proteinExistence type="predicted"/>
<keyword evidence="1" id="KW-0472">Membrane</keyword>
<accession>A0A3B1CZK4</accession>